<evidence type="ECO:0000313" key="1">
    <source>
        <dbReference type="EMBL" id="RAK27745.1"/>
    </source>
</evidence>
<dbReference type="AlphaFoldDB" id="A0A327Z3P8"/>
<dbReference type="EMBL" id="QLMJ01000022">
    <property type="protein sequence ID" value="RAK27745.1"/>
    <property type="molecule type" value="Genomic_DNA"/>
</dbReference>
<keyword evidence="2" id="KW-1185">Reference proteome</keyword>
<proteinExistence type="predicted"/>
<sequence length="77" mass="8624">MADATLIRIRETAEAYAEAVRQTQRYFERIGDTDDPSVLIEYAELVRVEDAAREDRLDALTDAGLRAASFDTNESAD</sequence>
<dbReference type="RefSeq" id="WP_111653839.1">
    <property type="nucleotide sequence ID" value="NZ_JACHWI010000008.1"/>
</dbReference>
<accession>A0A327Z3P8</accession>
<dbReference type="OrthoDB" id="3298374at2"/>
<name>A0A327Z3P8_9ACTN</name>
<gene>
    <name evidence="1" type="ORF">B0I29_122128</name>
</gene>
<comment type="caution">
    <text evidence="1">The sequence shown here is derived from an EMBL/GenBank/DDBJ whole genome shotgun (WGS) entry which is preliminary data.</text>
</comment>
<dbReference type="Proteomes" id="UP000249341">
    <property type="component" value="Unassembled WGS sequence"/>
</dbReference>
<reference evidence="1 2" key="1">
    <citation type="submission" date="2018-06" db="EMBL/GenBank/DDBJ databases">
        <title>Genomic Encyclopedia of Type Strains, Phase III (KMG-III): the genomes of soil and plant-associated and newly described type strains.</title>
        <authorList>
            <person name="Whitman W."/>
        </authorList>
    </citation>
    <scope>NUCLEOTIDE SEQUENCE [LARGE SCALE GENOMIC DNA]</scope>
    <source>
        <strain evidence="1 2">CGMCC 4.7090</strain>
    </source>
</reference>
<evidence type="ECO:0000313" key="2">
    <source>
        <dbReference type="Proteomes" id="UP000249341"/>
    </source>
</evidence>
<organism evidence="1 2">
    <name type="scientific">Actinoplanes lutulentus</name>
    <dbReference type="NCBI Taxonomy" id="1287878"/>
    <lineage>
        <taxon>Bacteria</taxon>
        <taxon>Bacillati</taxon>
        <taxon>Actinomycetota</taxon>
        <taxon>Actinomycetes</taxon>
        <taxon>Micromonosporales</taxon>
        <taxon>Micromonosporaceae</taxon>
        <taxon>Actinoplanes</taxon>
    </lineage>
</organism>
<protein>
    <submittedName>
        <fullName evidence="1">Uncharacterized protein</fullName>
    </submittedName>
</protein>